<organism evidence="3 4">
    <name type="scientific">Nannocystis punicea</name>
    <dbReference type="NCBI Taxonomy" id="2995304"/>
    <lineage>
        <taxon>Bacteria</taxon>
        <taxon>Pseudomonadati</taxon>
        <taxon>Myxococcota</taxon>
        <taxon>Polyangia</taxon>
        <taxon>Nannocystales</taxon>
        <taxon>Nannocystaceae</taxon>
        <taxon>Nannocystis</taxon>
    </lineage>
</organism>
<sequence>MKKSRSCVPAIVTALTLAAPAVARAGDCKSDTQIAAELWQKFGEEIKRFAAEVGAQLGNLSAEEIKKKLDDVETAVRRAEAKANETFKNGKWKIGPRALPAGETLDGDLKAERVFLTQGPSLVDNVKIVLDGEGGDAKSDVTVTICTIDASGKYEKVHDFTFGKADYQRVFERTVAAAAGKVVSVHLERKTYGLNNYKYKLRMDRPGL</sequence>
<evidence type="ECO:0000256" key="1">
    <source>
        <dbReference type="SAM" id="Coils"/>
    </source>
</evidence>
<evidence type="ECO:0000256" key="2">
    <source>
        <dbReference type="SAM" id="SignalP"/>
    </source>
</evidence>
<name>A0ABY7GRK9_9BACT</name>
<keyword evidence="4" id="KW-1185">Reference proteome</keyword>
<accession>A0ABY7GRK9</accession>
<feature type="signal peptide" evidence="2">
    <location>
        <begin position="1"/>
        <end position="25"/>
    </location>
</feature>
<dbReference type="EMBL" id="CP114040">
    <property type="protein sequence ID" value="WAS89594.1"/>
    <property type="molecule type" value="Genomic_DNA"/>
</dbReference>
<dbReference type="Proteomes" id="UP001164459">
    <property type="component" value="Chromosome"/>
</dbReference>
<proteinExistence type="predicted"/>
<keyword evidence="1" id="KW-0175">Coiled coil</keyword>
<feature type="coiled-coil region" evidence="1">
    <location>
        <begin position="62"/>
        <end position="89"/>
    </location>
</feature>
<dbReference type="RefSeq" id="WP_269031905.1">
    <property type="nucleotide sequence ID" value="NZ_CP114040.1"/>
</dbReference>
<keyword evidence="2" id="KW-0732">Signal</keyword>
<reference evidence="3" key="1">
    <citation type="submission" date="2022-11" db="EMBL/GenBank/DDBJ databases">
        <title>Minimal conservation of predation-associated metabolite biosynthetic gene clusters underscores biosynthetic potential of Myxococcota including descriptions for ten novel species: Archangium lansinium sp. nov., Myxococcus landrumus sp. nov., Nannocystis bai.</title>
        <authorList>
            <person name="Ahearne A."/>
            <person name="Stevens C."/>
            <person name="Dowd S."/>
        </authorList>
    </citation>
    <scope>NUCLEOTIDE SEQUENCE</scope>
    <source>
        <strain evidence="3">Fl3</strain>
    </source>
</reference>
<gene>
    <name evidence="3" type="ORF">O0S08_25650</name>
</gene>
<evidence type="ECO:0000313" key="4">
    <source>
        <dbReference type="Proteomes" id="UP001164459"/>
    </source>
</evidence>
<protein>
    <submittedName>
        <fullName evidence="3">Uncharacterized protein</fullName>
    </submittedName>
</protein>
<feature type="chain" id="PRO_5046054864" evidence="2">
    <location>
        <begin position="26"/>
        <end position="208"/>
    </location>
</feature>
<evidence type="ECO:0000313" key="3">
    <source>
        <dbReference type="EMBL" id="WAS89594.1"/>
    </source>
</evidence>